<evidence type="ECO:0000259" key="5">
    <source>
        <dbReference type="Pfam" id="PF02782"/>
    </source>
</evidence>
<evidence type="ECO:0000313" key="7">
    <source>
        <dbReference type="Proteomes" id="UP000002009"/>
    </source>
</evidence>
<dbReference type="AlphaFoldDB" id="C1EIN8"/>
<evidence type="ECO:0000313" key="6">
    <source>
        <dbReference type="EMBL" id="ACO68046.1"/>
    </source>
</evidence>
<dbReference type="PANTHER" id="PTHR43095">
    <property type="entry name" value="SUGAR KINASE"/>
    <property type="match status" value="1"/>
</dbReference>
<dbReference type="Pfam" id="PF00370">
    <property type="entry name" value="FGGY_N"/>
    <property type="match status" value="1"/>
</dbReference>
<keyword evidence="2" id="KW-0808">Transferase</keyword>
<feature type="domain" description="Carbohydrate kinase FGGY N-terminal" evidence="4">
    <location>
        <begin position="43"/>
        <end position="312"/>
    </location>
</feature>
<dbReference type="GO" id="GO:0016301">
    <property type="term" value="F:kinase activity"/>
    <property type="evidence" value="ECO:0007669"/>
    <property type="project" value="UniProtKB-KW"/>
</dbReference>
<evidence type="ECO:0008006" key="8">
    <source>
        <dbReference type="Google" id="ProtNLM"/>
    </source>
</evidence>
<organism evidence="6 7">
    <name type="scientific">Micromonas commoda (strain RCC299 / NOUM17 / CCMP2709)</name>
    <name type="common">Picoplanktonic green alga</name>
    <dbReference type="NCBI Taxonomy" id="296587"/>
    <lineage>
        <taxon>Eukaryota</taxon>
        <taxon>Viridiplantae</taxon>
        <taxon>Chlorophyta</taxon>
        <taxon>Mamiellophyceae</taxon>
        <taxon>Mamiellales</taxon>
        <taxon>Mamiellaceae</taxon>
        <taxon>Micromonas</taxon>
    </lineage>
</organism>
<dbReference type="GO" id="GO:0005975">
    <property type="term" value="P:carbohydrate metabolic process"/>
    <property type="evidence" value="ECO:0007669"/>
    <property type="project" value="InterPro"/>
</dbReference>
<dbReference type="GeneID" id="8249568"/>
<dbReference type="STRING" id="296587.C1EIN8"/>
<dbReference type="SUPFAM" id="SSF53067">
    <property type="entry name" value="Actin-like ATPase domain"/>
    <property type="match status" value="2"/>
</dbReference>
<dbReference type="EMBL" id="CP001334">
    <property type="protein sequence ID" value="ACO68046.1"/>
    <property type="molecule type" value="Genomic_DNA"/>
</dbReference>
<dbReference type="InterPro" id="IPR018485">
    <property type="entry name" value="FGGY_C"/>
</dbReference>
<dbReference type="Gene3D" id="3.30.420.40">
    <property type="match status" value="2"/>
</dbReference>
<dbReference type="KEGG" id="mis:MICPUN_64645"/>
<evidence type="ECO:0000256" key="1">
    <source>
        <dbReference type="ARBA" id="ARBA00009156"/>
    </source>
</evidence>
<dbReference type="InParanoid" id="C1EIN8"/>
<keyword evidence="7" id="KW-1185">Reference proteome</keyword>
<dbReference type="CDD" id="cd07805">
    <property type="entry name" value="ASKHA_NBD_FGGY_CvXK-like"/>
    <property type="match status" value="1"/>
</dbReference>
<name>C1EIN8_MICCC</name>
<protein>
    <recommendedName>
        <fullName evidence="8">Glycerol kinase</fullName>
    </recommendedName>
</protein>
<proteinExistence type="inferred from homology"/>
<dbReference type="InterPro" id="IPR050406">
    <property type="entry name" value="FGGY_Carb_Kinase"/>
</dbReference>
<comment type="similarity">
    <text evidence="1">Belongs to the FGGY kinase family.</text>
</comment>
<sequence>MSSAMCSPPARARRPVPRGRIARRRITKLSAFASSASSIDTCVLSVDVGTTALKAMLLAPDGTAIASTERAYATGTTSGESGLSGAIEQQPGEWLDAFIEASHDLLDPLGTDASPAGIALSGQMQNVCPVSDGRSLRSCLLYSDVRAMREADDIAEKLAMDGSSAEAKLANFKGAAACLCKWLWLARNDGETLRKSTRLLLGAHSYVAYALCGGDDEACACDPTTASTTGLLTPPRLSRAGTMPPEPTWAVESIGAFDGVDPSLLPRLVNGASPAPIGEVSRSTVQGLNLPASLVGVPVFHGVGDLASTTVGAVGIGASSGASYVYLGTSGWIARCVPWSDILSVDGTEDRYVGDGVFRLLHPDPSLAIVAASMVTAGGNVEWARKTLLPKGSNSAKDLDARANDAKPGSDGVLYLPHLNGERSPFTDPTARGALVNLSPATTTGTMCRAVLEGVAYNYRTLSNSLGMETTTGVIDEPLPMVGGGARSKLWTSTIADVLRRPIAPTSDAASVAARGCAAGAFRYLRLWEGADGDLPPDGYFPGGQVGSVDGVVTPNDANASVHDGNYAVWSKLHEALKNAGAGELVR</sequence>
<dbReference type="Proteomes" id="UP000002009">
    <property type="component" value="Chromosome 16"/>
</dbReference>
<dbReference type="Pfam" id="PF02782">
    <property type="entry name" value="FGGY_C"/>
    <property type="match status" value="1"/>
</dbReference>
<dbReference type="RefSeq" id="XP_002506788.1">
    <property type="nucleotide sequence ID" value="XM_002506742.1"/>
</dbReference>
<dbReference type="PANTHER" id="PTHR43095:SF5">
    <property type="entry name" value="XYLULOSE KINASE"/>
    <property type="match status" value="1"/>
</dbReference>
<evidence type="ECO:0000256" key="2">
    <source>
        <dbReference type="ARBA" id="ARBA00022679"/>
    </source>
</evidence>
<evidence type="ECO:0000259" key="4">
    <source>
        <dbReference type="Pfam" id="PF00370"/>
    </source>
</evidence>
<dbReference type="eggNOG" id="KOG2517">
    <property type="taxonomic scope" value="Eukaryota"/>
</dbReference>
<dbReference type="InterPro" id="IPR000577">
    <property type="entry name" value="Carb_kinase_FGGY"/>
</dbReference>
<dbReference type="InterPro" id="IPR043129">
    <property type="entry name" value="ATPase_NBD"/>
</dbReference>
<dbReference type="InterPro" id="IPR018484">
    <property type="entry name" value="FGGY_N"/>
</dbReference>
<evidence type="ECO:0000256" key="3">
    <source>
        <dbReference type="ARBA" id="ARBA00022777"/>
    </source>
</evidence>
<keyword evidence="3" id="KW-0418">Kinase</keyword>
<reference evidence="6 7" key="1">
    <citation type="journal article" date="2009" name="Science">
        <title>Green evolution and dynamic adaptations revealed by genomes of the marine picoeukaryotes Micromonas.</title>
        <authorList>
            <person name="Worden A.Z."/>
            <person name="Lee J.H."/>
            <person name="Mock T."/>
            <person name="Rouze P."/>
            <person name="Simmons M.P."/>
            <person name="Aerts A.L."/>
            <person name="Allen A.E."/>
            <person name="Cuvelier M.L."/>
            <person name="Derelle E."/>
            <person name="Everett M.V."/>
            <person name="Foulon E."/>
            <person name="Grimwood J."/>
            <person name="Gundlach H."/>
            <person name="Henrissat B."/>
            <person name="Napoli C."/>
            <person name="McDonald S.M."/>
            <person name="Parker M.S."/>
            <person name="Rombauts S."/>
            <person name="Salamov A."/>
            <person name="Von Dassow P."/>
            <person name="Badger J.H."/>
            <person name="Coutinho P.M."/>
            <person name="Demir E."/>
            <person name="Dubchak I."/>
            <person name="Gentemann C."/>
            <person name="Eikrem W."/>
            <person name="Gready J.E."/>
            <person name="John U."/>
            <person name="Lanier W."/>
            <person name="Lindquist E.A."/>
            <person name="Lucas S."/>
            <person name="Mayer K.F."/>
            <person name="Moreau H."/>
            <person name="Not F."/>
            <person name="Otillar R."/>
            <person name="Panaud O."/>
            <person name="Pangilinan J."/>
            <person name="Paulsen I."/>
            <person name="Piegu B."/>
            <person name="Poliakov A."/>
            <person name="Robbens S."/>
            <person name="Schmutz J."/>
            <person name="Toulza E."/>
            <person name="Wyss T."/>
            <person name="Zelensky A."/>
            <person name="Zhou K."/>
            <person name="Armbrust E.V."/>
            <person name="Bhattacharya D."/>
            <person name="Goodenough U.W."/>
            <person name="Van de Peer Y."/>
            <person name="Grigoriev I.V."/>
        </authorList>
    </citation>
    <scope>NUCLEOTIDE SEQUENCE [LARGE SCALE GENOMIC DNA]</scope>
    <source>
        <strain evidence="7">RCC299 / NOUM17</strain>
    </source>
</reference>
<feature type="domain" description="Carbohydrate kinase FGGY C-terminal" evidence="5">
    <location>
        <begin position="365"/>
        <end position="518"/>
    </location>
</feature>
<dbReference type="OrthoDB" id="1728974at2759"/>
<dbReference type="OMA" id="SYSGQMH"/>
<dbReference type="PIRSF" id="PIRSF000538">
    <property type="entry name" value="GlpK"/>
    <property type="match status" value="1"/>
</dbReference>
<gene>
    <name evidence="6" type="ORF">MICPUN_64645</name>
</gene>
<accession>C1EIN8</accession>